<evidence type="ECO:0008006" key="5">
    <source>
        <dbReference type="Google" id="ProtNLM"/>
    </source>
</evidence>
<dbReference type="RefSeq" id="WP_239103349.1">
    <property type="nucleotide sequence ID" value="NZ_BOOC01000003.1"/>
</dbReference>
<comment type="caution">
    <text evidence="3">The sequence shown here is derived from an EMBL/GenBank/DDBJ whole genome shotgun (WGS) entry which is preliminary data.</text>
</comment>
<feature type="region of interest" description="Disordered" evidence="1">
    <location>
        <begin position="27"/>
        <end position="114"/>
    </location>
</feature>
<proteinExistence type="predicted"/>
<keyword evidence="2" id="KW-0472">Membrane</keyword>
<dbReference type="EMBL" id="BOOC01000003">
    <property type="protein sequence ID" value="GIH38031.1"/>
    <property type="molecule type" value="Genomic_DNA"/>
</dbReference>
<evidence type="ECO:0000256" key="2">
    <source>
        <dbReference type="SAM" id="Phobius"/>
    </source>
</evidence>
<feature type="compositionally biased region" description="Pro residues" evidence="1">
    <location>
        <begin position="53"/>
        <end position="80"/>
    </location>
</feature>
<name>A0ABQ4FTD2_9ACTN</name>
<protein>
    <recommendedName>
        <fullName evidence="5">Serine/threonine protein kinase</fullName>
    </recommendedName>
</protein>
<feature type="compositionally biased region" description="Low complexity" evidence="1">
    <location>
        <begin position="86"/>
        <end position="114"/>
    </location>
</feature>
<reference evidence="3 4" key="1">
    <citation type="submission" date="2021-01" db="EMBL/GenBank/DDBJ databases">
        <title>Whole genome shotgun sequence of Microbispora corallina NBRC 16416.</title>
        <authorList>
            <person name="Komaki H."/>
            <person name="Tamura T."/>
        </authorList>
    </citation>
    <scope>NUCLEOTIDE SEQUENCE [LARGE SCALE GENOMIC DNA]</scope>
    <source>
        <strain evidence="3 4">NBRC 16416</strain>
    </source>
</reference>
<feature type="compositionally biased region" description="Low complexity" evidence="1">
    <location>
        <begin position="154"/>
        <end position="186"/>
    </location>
</feature>
<gene>
    <name evidence="3" type="ORF">Mco01_10310</name>
</gene>
<keyword evidence="2" id="KW-1133">Transmembrane helix</keyword>
<accession>A0ABQ4FTD2</accession>
<dbReference type="InterPro" id="IPR011009">
    <property type="entry name" value="Kinase-like_dom_sf"/>
</dbReference>
<sequence length="258" mass="24902">MLHAILHREPDLTAVPAALAPLLARCLDKDPGLRPSAAELYRSLTGEREPRPEPSPGPSGTPVAPRTPPLPGSPASPPTAPGGASGSPASPGQAGAPATAPSPGADAPAMSGARGRRVALAAGLAVLASAAAAFVLVPSFLGGPGERGSGDRGGASASSTASAPTHTGRTADATATTAPLPPFGTAVHPQLTGHGNDVRSVAVGALNGTPIALTGSDDTTPPACGTSPGTGGRASRSPGIPRPSGRSRSGAWAATRSP</sequence>
<organism evidence="3 4">
    <name type="scientific">Microbispora corallina</name>
    <dbReference type="NCBI Taxonomy" id="83302"/>
    <lineage>
        <taxon>Bacteria</taxon>
        <taxon>Bacillati</taxon>
        <taxon>Actinomycetota</taxon>
        <taxon>Actinomycetes</taxon>
        <taxon>Streptosporangiales</taxon>
        <taxon>Streptosporangiaceae</taxon>
        <taxon>Microbispora</taxon>
    </lineage>
</organism>
<feature type="transmembrane region" description="Helical" evidence="2">
    <location>
        <begin position="118"/>
        <end position="141"/>
    </location>
</feature>
<evidence type="ECO:0000313" key="4">
    <source>
        <dbReference type="Proteomes" id="UP000603904"/>
    </source>
</evidence>
<keyword evidence="4" id="KW-1185">Reference proteome</keyword>
<feature type="compositionally biased region" description="Gly residues" evidence="1">
    <location>
        <begin position="142"/>
        <end position="153"/>
    </location>
</feature>
<evidence type="ECO:0000256" key="1">
    <source>
        <dbReference type="SAM" id="MobiDB-lite"/>
    </source>
</evidence>
<feature type="region of interest" description="Disordered" evidence="1">
    <location>
        <begin position="139"/>
        <end position="258"/>
    </location>
</feature>
<evidence type="ECO:0000313" key="3">
    <source>
        <dbReference type="EMBL" id="GIH38031.1"/>
    </source>
</evidence>
<keyword evidence="2" id="KW-0812">Transmembrane</keyword>
<dbReference type="SUPFAM" id="SSF56112">
    <property type="entry name" value="Protein kinase-like (PK-like)"/>
    <property type="match status" value="1"/>
</dbReference>
<dbReference type="Proteomes" id="UP000603904">
    <property type="component" value="Unassembled WGS sequence"/>
</dbReference>